<dbReference type="Gene3D" id="3.30.460.10">
    <property type="entry name" value="Beta Polymerase, domain 2"/>
    <property type="match status" value="1"/>
</dbReference>
<evidence type="ECO:0000256" key="7">
    <source>
        <dbReference type="ARBA" id="ARBA00022741"/>
    </source>
</evidence>
<dbReference type="GO" id="GO:0000049">
    <property type="term" value="F:tRNA binding"/>
    <property type="evidence" value="ECO:0007669"/>
    <property type="project" value="TreeGrafter"/>
</dbReference>
<dbReference type="PANTHER" id="PTHR46173:SF1">
    <property type="entry name" value="CCA TRNA NUCLEOTIDYLTRANSFERASE 1, MITOCHONDRIAL"/>
    <property type="match status" value="1"/>
</dbReference>
<keyword evidence="14" id="KW-1185">Reference proteome</keyword>
<keyword evidence="6" id="KW-0479">Metal-binding</keyword>
<keyword evidence="3 9" id="KW-0808">Transferase</keyword>
<evidence type="ECO:0000256" key="6">
    <source>
        <dbReference type="ARBA" id="ARBA00022723"/>
    </source>
</evidence>
<comment type="cofactor">
    <cofactor evidence="1">
        <name>Mg(2+)</name>
        <dbReference type="ChEBI" id="CHEBI:18420"/>
    </cofactor>
</comment>
<dbReference type="SUPFAM" id="SSF81891">
    <property type="entry name" value="Poly A polymerase C-terminal region-like"/>
    <property type="match status" value="1"/>
</dbReference>
<feature type="domain" description="Poly A polymerase head" evidence="11">
    <location>
        <begin position="109"/>
        <end position="231"/>
    </location>
</feature>
<dbReference type="GO" id="GO:0001680">
    <property type="term" value="P:tRNA 3'-terminal CCA addition"/>
    <property type="evidence" value="ECO:0007669"/>
    <property type="project" value="TreeGrafter"/>
</dbReference>
<keyword evidence="8" id="KW-0460">Magnesium</keyword>
<evidence type="ECO:0000313" key="14">
    <source>
        <dbReference type="Proteomes" id="UP000324222"/>
    </source>
</evidence>
<dbReference type="GO" id="GO:1990180">
    <property type="term" value="P:mitochondrial tRNA 3'-end processing"/>
    <property type="evidence" value="ECO:0007669"/>
    <property type="project" value="TreeGrafter"/>
</dbReference>
<gene>
    <name evidence="13" type="primary">Trnt1</name>
    <name evidence="13" type="ORF">E2C01_017106</name>
</gene>
<evidence type="ECO:0000256" key="10">
    <source>
        <dbReference type="SAM" id="Phobius"/>
    </source>
</evidence>
<evidence type="ECO:0000256" key="3">
    <source>
        <dbReference type="ARBA" id="ARBA00022679"/>
    </source>
</evidence>
<dbReference type="InterPro" id="IPR032828">
    <property type="entry name" value="PolyA_RNA-bd"/>
</dbReference>
<evidence type="ECO:0000313" key="13">
    <source>
        <dbReference type="EMBL" id="MPC24036.1"/>
    </source>
</evidence>
<evidence type="ECO:0000259" key="12">
    <source>
        <dbReference type="Pfam" id="PF12627"/>
    </source>
</evidence>
<dbReference type="Pfam" id="PF01743">
    <property type="entry name" value="PolyA_pol"/>
    <property type="match status" value="1"/>
</dbReference>
<keyword evidence="10" id="KW-1133">Transmembrane helix</keyword>
<dbReference type="EMBL" id="VSRR010001281">
    <property type="protein sequence ID" value="MPC24036.1"/>
    <property type="molecule type" value="Genomic_DNA"/>
</dbReference>
<dbReference type="InterPro" id="IPR050264">
    <property type="entry name" value="Bact_CCA-adding_enz_type3_sf"/>
</dbReference>
<dbReference type="GO" id="GO:0016779">
    <property type="term" value="F:nucleotidyltransferase activity"/>
    <property type="evidence" value="ECO:0007669"/>
    <property type="project" value="UniProtKB-KW"/>
</dbReference>
<proteinExistence type="inferred from homology"/>
<evidence type="ECO:0000259" key="11">
    <source>
        <dbReference type="Pfam" id="PF01743"/>
    </source>
</evidence>
<feature type="domain" description="tRNA nucleotidyltransferase/poly(A) polymerase RNA and SrmB- binding" evidence="12">
    <location>
        <begin position="269"/>
        <end position="313"/>
    </location>
</feature>
<dbReference type="GO" id="GO:0005739">
    <property type="term" value="C:mitochondrion"/>
    <property type="evidence" value="ECO:0007669"/>
    <property type="project" value="TreeGrafter"/>
</dbReference>
<dbReference type="Proteomes" id="UP000324222">
    <property type="component" value="Unassembled WGS sequence"/>
</dbReference>
<dbReference type="AlphaFoldDB" id="A0A5B7DSX0"/>
<comment type="similarity">
    <text evidence="2 9">Belongs to the tRNA nucleotidyltransferase/poly(A) polymerase family.</text>
</comment>
<dbReference type="InterPro" id="IPR002646">
    <property type="entry name" value="PolA_pol_head_dom"/>
</dbReference>
<keyword evidence="5" id="KW-0548">Nucleotidyltransferase</keyword>
<evidence type="ECO:0000256" key="9">
    <source>
        <dbReference type="RuleBase" id="RU003953"/>
    </source>
</evidence>
<keyword evidence="7" id="KW-0547">Nucleotide-binding</keyword>
<evidence type="ECO:0000256" key="2">
    <source>
        <dbReference type="ARBA" id="ARBA00007265"/>
    </source>
</evidence>
<dbReference type="GO" id="GO:0046872">
    <property type="term" value="F:metal ion binding"/>
    <property type="evidence" value="ECO:0007669"/>
    <property type="project" value="UniProtKB-KW"/>
</dbReference>
<sequence length="494" mass="55956">MPRRNVIGGARRLARLLIGRRGKAFIIAPTCAMVKIYYTGTALMMTMMAATLAGRLCRVLIPVVSKPLLQRNLIRELHIMKLGEDQMSGVLRPGVRKLADIFTSHGYELRVAGGAVRDMLLGKVPQDLDFATTATPEEMKAMFTEEGLRMLNMGGEKHGTVTVRLDEENFECTTLRIDLVTDGRHAEVSFTKNWELDANRRDLTINAMFLGLDGTIYDYFQGSQHLEQRHVTFVGDADTRIKEDYLRILRYFRFYGRIAKEPDNHCPHILDSIRANVDGLDRISGERIWVELQKIITGNFGGELLVKMAECGVGIHVGMPETFNCANVKAVYERCQKAGLTPGDLHHMTLLASGLSSVEECVKLIVRIKCSKREQELLLHIVQHRDAVAQFTTLKEAKDHLVDLFIGEKKNKDIALLYTTELLKYCGHMDLLKGIKEWEVPKFPVNGLLIGERGVPRKKIRFAMRDLLEEWKKSDYSFDASELLDTLNLDMYGD</sequence>
<dbReference type="PANTHER" id="PTHR46173">
    <property type="entry name" value="CCA TRNA NUCLEOTIDYLTRANSFERASE 1, MITOCHONDRIAL"/>
    <property type="match status" value="1"/>
</dbReference>
<dbReference type="Pfam" id="PF12627">
    <property type="entry name" value="PolyA_pol_RNAbd"/>
    <property type="match status" value="1"/>
</dbReference>
<evidence type="ECO:0000256" key="1">
    <source>
        <dbReference type="ARBA" id="ARBA00001946"/>
    </source>
</evidence>
<dbReference type="InterPro" id="IPR043519">
    <property type="entry name" value="NT_sf"/>
</dbReference>
<feature type="transmembrane region" description="Helical" evidence="10">
    <location>
        <begin position="21"/>
        <end position="38"/>
    </location>
</feature>
<organism evidence="13 14">
    <name type="scientific">Portunus trituberculatus</name>
    <name type="common">Swimming crab</name>
    <name type="synonym">Neptunus trituberculatus</name>
    <dbReference type="NCBI Taxonomy" id="210409"/>
    <lineage>
        <taxon>Eukaryota</taxon>
        <taxon>Metazoa</taxon>
        <taxon>Ecdysozoa</taxon>
        <taxon>Arthropoda</taxon>
        <taxon>Crustacea</taxon>
        <taxon>Multicrustacea</taxon>
        <taxon>Malacostraca</taxon>
        <taxon>Eumalacostraca</taxon>
        <taxon>Eucarida</taxon>
        <taxon>Decapoda</taxon>
        <taxon>Pleocyemata</taxon>
        <taxon>Brachyura</taxon>
        <taxon>Eubrachyura</taxon>
        <taxon>Portunoidea</taxon>
        <taxon>Portunidae</taxon>
        <taxon>Portuninae</taxon>
        <taxon>Portunus</taxon>
    </lineage>
</organism>
<evidence type="ECO:0000256" key="4">
    <source>
        <dbReference type="ARBA" id="ARBA00022694"/>
    </source>
</evidence>
<keyword evidence="10" id="KW-0472">Membrane</keyword>
<dbReference type="CDD" id="cd05398">
    <property type="entry name" value="NT_ClassII-CCAase"/>
    <property type="match status" value="1"/>
</dbReference>
<accession>A0A5B7DSX0</accession>
<keyword evidence="4" id="KW-0819">tRNA processing</keyword>
<dbReference type="GO" id="GO:0000166">
    <property type="term" value="F:nucleotide binding"/>
    <property type="evidence" value="ECO:0007669"/>
    <property type="project" value="UniProtKB-KW"/>
</dbReference>
<dbReference type="Gene3D" id="1.10.3090.10">
    <property type="entry name" value="cca-adding enzyme, domain 2"/>
    <property type="match status" value="1"/>
</dbReference>
<comment type="caution">
    <text evidence="13">The sequence shown here is derived from an EMBL/GenBank/DDBJ whole genome shotgun (WGS) entry which is preliminary data.</text>
</comment>
<evidence type="ECO:0000256" key="5">
    <source>
        <dbReference type="ARBA" id="ARBA00022695"/>
    </source>
</evidence>
<keyword evidence="9" id="KW-0694">RNA-binding</keyword>
<protein>
    <submittedName>
        <fullName evidence="13">CCA tRNA nucleotidyltransferase 1, mitochondrial</fullName>
    </submittedName>
</protein>
<evidence type="ECO:0000256" key="8">
    <source>
        <dbReference type="ARBA" id="ARBA00022842"/>
    </source>
</evidence>
<keyword evidence="10" id="KW-0812">Transmembrane</keyword>
<dbReference type="OrthoDB" id="445712at2759"/>
<dbReference type="SUPFAM" id="SSF81301">
    <property type="entry name" value="Nucleotidyltransferase"/>
    <property type="match status" value="1"/>
</dbReference>
<name>A0A5B7DSX0_PORTR</name>
<reference evidence="13 14" key="1">
    <citation type="submission" date="2019-05" db="EMBL/GenBank/DDBJ databases">
        <title>Another draft genome of Portunus trituberculatus and its Hox gene families provides insights of decapod evolution.</title>
        <authorList>
            <person name="Jeong J.-H."/>
            <person name="Song I."/>
            <person name="Kim S."/>
            <person name="Choi T."/>
            <person name="Kim D."/>
            <person name="Ryu S."/>
            <person name="Kim W."/>
        </authorList>
    </citation>
    <scope>NUCLEOTIDE SEQUENCE [LARGE SCALE GENOMIC DNA]</scope>
    <source>
        <tissue evidence="13">Muscle</tissue>
    </source>
</reference>